<evidence type="ECO:0000313" key="12">
    <source>
        <dbReference type="EMBL" id="OIQ72687.1"/>
    </source>
</evidence>
<accession>A0A1J5PXZ7</accession>
<dbReference type="SUPFAM" id="SSF55166">
    <property type="entry name" value="Hedgehog/DD-peptidase"/>
    <property type="match status" value="1"/>
</dbReference>
<dbReference type="PROSITE" id="PS51318">
    <property type="entry name" value="TAT"/>
    <property type="match status" value="1"/>
</dbReference>
<comment type="caution">
    <text evidence="12">The sequence shown here is derived from an EMBL/GenBank/DDBJ whole genome shotgun (WGS) entry which is preliminary data.</text>
</comment>
<organism evidence="12">
    <name type="scientific">mine drainage metagenome</name>
    <dbReference type="NCBI Taxonomy" id="410659"/>
    <lineage>
        <taxon>unclassified sequences</taxon>
        <taxon>metagenomes</taxon>
        <taxon>ecological metagenomes</taxon>
    </lineage>
</organism>
<dbReference type="AlphaFoldDB" id="A0A1J5PXZ7"/>
<evidence type="ECO:0000256" key="9">
    <source>
        <dbReference type="ARBA" id="ARBA00023316"/>
    </source>
</evidence>
<dbReference type="CDD" id="cd14844">
    <property type="entry name" value="Zn-DD-carboxypeptidase_like"/>
    <property type="match status" value="1"/>
</dbReference>
<comment type="similarity">
    <text evidence="10">Belongs to the peptidase M15 family.</text>
</comment>
<evidence type="ECO:0000256" key="3">
    <source>
        <dbReference type="ARBA" id="ARBA00022670"/>
    </source>
</evidence>
<protein>
    <recommendedName>
        <fullName evidence="11">Murein endopeptidase K</fullName>
    </recommendedName>
</protein>
<dbReference type="PANTHER" id="PTHR37425">
    <property type="match status" value="1"/>
</dbReference>
<evidence type="ECO:0000256" key="10">
    <source>
        <dbReference type="ARBA" id="ARBA00093448"/>
    </source>
</evidence>
<keyword evidence="7" id="KW-0862">Zinc</keyword>
<evidence type="ECO:0000256" key="1">
    <source>
        <dbReference type="ARBA" id="ARBA00001947"/>
    </source>
</evidence>
<keyword evidence="5" id="KW-0732">Signal</keyword>
<sequence>MKSPSSNSRRRFLAVGATTLAAGLSSVATSAIAGPARTTPRSIAFDNLHTGESVRTVYWADGQYVPESLAEIDRLLRDFRTNETKAIAPKLLDVLHTIAERLGTNRPIQLISGYRSPATNAVLHARSSGVAKHSLHMDGMAADIRIPGHDLAQLRDAALSLQAGGVGFYPRSDFVHVDVGRIRHWSGV</sequence>
<evidence type="ECO:0000256" key="6">
    <source>
        <dbReference type="ARBA" id="ARBA00022801"/>
    </source>
</evidence>
<evidence type="ECO:0000256" key="8">
    <source>
        <dbReference type="ARBA" id="ARBA00023049"/>
    </source>
</evidence>
<comment type="pathway">
    <text evidence="2">Cell wall biogenesis; cell wall polysaccharide biosynthesis.</text>
</comment>
<evidence type="ECO:0000256" key="4">
    <source>
        <dbReference type="ARBA" id="ARBA00022723"/>
    </source>
</evidence>
<proteinExistence type="inferred from homology"/>
<dbReference type="Gene3D" id="3.30.1380.10">
    <property type="match status" value="1"/>
</dbReference>
<dbReference type="Pfam" id="PF05951">
    <property type="entry name" value="Peptidase_M15_2"/>
    <property type="match status" value="1"/>
</dbReference>
<evidence type="ECO:0000256" key="11">
    <source>
        <dbReference type="ARBA" id="ARBA00093666"/>
    </source>
</evidence>
<comment type="cofactor">
    <cofactor evidence="1">
        <name>Zn(2+)</name>
        <dbReference type="ChEBI" id="CHEBI:29105"/>
    </cofactor>
</comment>
<keyword evidence="9" id="KW-0961">Cell wall biogenesis/degradation</keyword>
<gene>
    <name evidence="12" type="ORF">GALL_456840</name>
</gene>
<keyword evidence="3" id="KW-0645">Protease</keyword>
<reference evidence="12" key="1">
    <citation type="submission" date="2016-10" db="EMBL/GenBank/DDBJ databases">
        <title>Sequence of Gallionella enrichment culture.</title>
        <authorList>
            <person name="Poehlein A."/>
            <person name="Muehling M."/>
            <person name="Daniel R."/>
        </authorList>
    </citation>
    <scope>NUCLEOTIDE SEQUENCE</scope>
</reference>
<keyword evidence="6" id="KW-0378">Hydrolase</keyword>
<evidence type="ECO:0000256" key="5">
    <source>
        <dbReference type="ARBA" id="ARBA00022729"/>
    </source>
</evidence>
<dbReference type="EMBL" id="MLJW01003168">
    <property type="protein sequence ID" value="OIQ72687.1"/>
    <property type="molecule type" value="Genomic_DNA"/>
</dbReference>
<dbReference type="GO" id="GO:0071555">
    <property type="term" value="P:cell wall organization"/>
    <property type="evidence" value="ECO:0007669"/>
    <property type="project" value="UniProtKB-KW"/>
</dbReference>
<keyword evidence="8" id="KW-0482">Metalloprotease</keyword>
<evidence type="ECO:0000256" key="2">
    <source>
        <dbReference type="ARBA" id="ARBA00004776"/>
    </source>
</evidence>
<dbReference type="GO" id="GO:0046872">
    <property type="term" value="F:metal ion binding"/>
    <property type="evidence" value="ECO:0007669"/>
    <property type="project" value="UniProtKB-KW"/>
</dbReference>
<dbReference type="InterPro" id="IPR009045">
    <property type="entry name" value="Zn_M74/Hedgehog-like"/>
</dbReference>
<evidence type="ECO:0000256" key="7">
    <source>
        <dbReference type="ARBA" id="ARBA00022833"/>
    </source>
</evidence>
<dbReference type="GO" id="GO:0006508">
    <property type="term" value="P:proteolysis"/>
    <property type="evidence" value="ECO:0007669"/>
    <property type="project" value="UniProtKB-KW"/>
</dbReference>
<dbReference type="PANTHER" id="PTHR37425:SF1">
    <property type="entry name" value="OUTER MEMBRANE PROTEIN"/>
    <property type="match status" value="1"/>
</dbReference>
<keyword evidence="4" id="KW-0479">Metal-binding</keyword>
<dbReference type="GO" id="GO:0008237">
    <property type="term" value="F:metallopeptidase activity"/>
    <property type="evidence" value="ECO:0007669"/>
    <property type="project" value="UniProtKB-KW"/>
</dbReference>
<dbReference type="InterPro" id="IPR006311">
    <property type="entry name" value="TAT_signal"/>
</dbReference>
<dbReference type="InterPro" id="IPR010275">
    <property type="entry name" value="MepK"/>
</dbReference>
<name>A0A1J5PXZ7_9ZZZZ</name>